<reference evidence="2" key="1">
    <citation type="journal article" date="2019" name="Int. J. Syst. Evol. Microbiol.">
        <title>The Global Catalogue of Microorganisms (GCM) 10K type strain sequencing project: providing services to taxonomists for standard genome sequencing and annotation.</title>
        <authorList>
            <consortium name="The Broad Institute Genomics Platform"/>
            <consortium name="The Broad Institute Genome Sequencing Center for Infectious Disease"/>
            <person name="Wu L."/>
            <person name="Ma J."/>
        </authorList>
    </citation>
    <scope>NUCLEOTIDE SEQUENCE [LARGE SCALE GENOMIC DNA]</scope>
    <source>
        <strain evidence="2">CGMCC 1.12989</strain>
    </source>
</reference>
<comment type="caution">
    <text evidence="1">The sequence shown here is derived from an EMBL/GenBank/DDBJ whole genome shotgun (WGS) entry which is preliminary data.</text>
</comment>
<gene>
    <name evidence="1" type="ORF">ACFO0A_12200</name>
</gene>
<keyword evidence="2" id="KW-1185">Reference proteome</keyword>
<protein>
    <submittedName>
        <fullName evidence="1">Enoyl-CoA hydratase/isomerase family protein</fullName>
    </submittedName>
</protein>
<dbReference type="SUPFAM" id="SSF52096">
    <property type="entry name" value="ClpP/crotonase"/>
    <property type="match status" value="1"/>
</dbReference>
<dbReference type="PANTHER" id="PTHR11941">
    <property type="entry name" value="ENOYL-COA HYDRATASE-RELATED"/>
    <property type="match status" value="1"/>
</dbReference>
<dbReference type="InterPro" id="IPR001753">
    <property type="entry name" value="Enoyl-CoA_hydra/iso"/>
</dbReference>
<sequence length="327" mass="33956">MDGIDFLSTDRYSALGDCPVIVVPAADWRAPASPVQAVVIGIDAAGTLPPIEPDCFDILLTSASDAGAPWVCVPPDRIEEAADALAQAVRANPVAATVLAGVVRATAGIPANSAIAVESMAYSALLGGAEFRRWRERSVLPPAATGVGKVSCAYDEDGVVLSLASPETRNAMTAAMRDALYEALANTLDDPTRPFVTVRGAGRCFSSGGDLGEFGTATDLSLAHVIRTARSCAGALMALGERATVEFHGASIGSGLEIGAAAARRIARRGAWFQLPELRMGLIPGAGGTVTLPRAVGRHRTMWLALSGRRIGAEQALAWGLVREVRE</sequence>
<dbReference type="PANTHER" id="PTHR11941:SF54">
    <property type="entry name" value="ENOYL-COA HYDRATASE, MITOCHONDRIAL"/>
    <property type="match status" value="1"/>
</dbReference>
<proteinExistence type="predicted"/>
<organism evidence="1 2">
    <name type="scientific">Novosphingobium tardum</name>
    <dbReference type="NCBI Taxonomy" id="1538021"/>
    <lineage>
        <taxon>Bacteria</taxon>
        <taxon>Pseudomonadati</taxon>
        <taxon>Pseudomonadota</taxon>
        <taxon>Alphaproteobacteria</taxon>
        <taxon>Sphingomonadales</taxon>
        <taxon>Sphingomonadaceae</taxon>
        <taxon>Novosphingobium</taxon>
    </lineage>
</organism>
<dbReference type="RefSeq" id="WP_379539282.1">
    <property type="nucleotide sequence ID" value="NZ_JBHSDR010000006.1"/>
</dbReference>
<dbReference type="Gene3D" id="3.90.226.10">
    <property type="entry name" value="2-enoyl-CoA Hydratase, Chain A, domain 1"/>
    <property type="match status" value="1"/>
</dbReference>
<dbReference type="Proteomes" id="UP001595828">
    <property type="component" value="Unassembled WGS sequence"/>
</dbReference>
<evidence type="ECO:0000313" key="2">
    <source>
        <dbReference type="Proteomes" id="UP001595828"/>
    </source>
</evidence>
<evidence type="ECO:0000313" key="1">
    <source>
        <dbReference type="EMBL" id="MFC4295818.1"/>
    </source>
</evidence>
<dbReference type="CDD" id="cd06558">
    <property type="entry name" value="crotonase-like"/>
    <property type="match status" value="1"/>
</dbReference>
<dbReference type="InterPro" id="IPR029045">
    <property type="entry name" value="ClpP/crotonase-like_dom_sf"/>
</dbReference>
<dbReference type="EMBL" id="JBHSDR010000006">
    <property type="protein sequence ID" value="MFC4295818.1"/>
    <property type="molecule type" value="Genomic_DNA"/>
</dbReference>
<name>A0ABV8RR07_9SPHN</name>
<accession>A0ABV8RR07</accession>
<dbReference type="Pfam" id="PF00378">
    <property type="entry name" value="ECH_1"/>
    <property type="match status" value="1"/>
</dbReference>